<evidence type="ECO:0000313" key="4">
    <source>
        <dbReference type="Proteomes" id="UP001227230"/>
    </source>
</evidence>
<dbReference type="PANTHER" id="PTHR33499">
    <property type="entry name" value="OS12G0282400 PROTEIN-RELATED"/>
    <property type="match status" value="1"/>
</dbReference>
<proteinExistence type="predicted"/>
<feature type="region of interest" description="Disordered" evidence="1">
    <location>
        <begin position="25"/>
        <end position="71"/>
    </location>
</feature>
<gene>
    <name evidence="3" type="ORF">VitviT2T_011633</name>
</gene>
<reference evidence="3 4" key="1">
    <citation type="journal article" date="2023" name="Hortic Res">
        <title>The complete reference genome for grapevine (Vitis vinifera L.) genetics and breeding.</title>
        <authorList>
            <person name="Shi X."/>
            <person name="Cao S."/>
            <person name="Wang X."/>
            <person name="Huang S."/>
            <person name="Wang Y."/>
            <person name="Liu Z."/>
            <person name="Liu W."/>
            <person name="Leng X."/>
            <person name="Peng Y."/>
            <person name="Wang N."/>
            <person name="Wang Y."/>
            <person name="Ma Z."/>
            <person name="Xu X."/>
            <person name="Zhang F."/>
            <person name="Xue H."/>
            <person name="Zhong H."/>
            <person name="Wang Y."/>
            <person name="Zhang K."/>
            <person name="Velt A."/>
            <person name="Avia K."/>
            <person name="Holtgrawe D."/>
            <person name="Grimplet J."/>
            <person name="Matus J.T."/>
            <person name="Ware D."/>
            <person name="Wu X."/>
            <person name="Wang H."/>
            <person name="Liu C."/>
            <person name="Fang Y."/>
            <person name="Rustenholz C."/>
            <person name="Cheng Z."/>
            <person name="Xiao H."/>
            <person name="Zhou Y."/>
        </authorList>
    </citation>
    <scope>NUCLEOTIDE SEQUENCE [LARGE SCALE GENOMIC DNA]</scope>
    <source>
        <strain evidence="4">cv. Pinot noir / PN40024</strain>
        <tissue evidence="3">Leaf</tissue>
    </source>
</reference>
<keyword evidence="2" id="KW-0732">Signal</keyword>
<dbReference type="EMBL" id="CP126655">
    <property type="protein sequence ID" value="WJZ92649.1"/>
    <property type="molecule type" value="Genomic_DNA"/>
</dbReference>
<dbReference type="Proteomes" id="UP001227230">
    <property type="component" value="Chromosome 8"/>
</dbReference>
<feature type="signal peptide" evidence="2">
    <location>
        <begin position="1"/>
        <end position="25"/>
    </location>
</feature>
<dbReference type="InterPro" id="IPR004252">
    <property type="entry name" value="Probable_transposase_24"/>
</dbReference>
<feature type="compositionally biased region" description="Polar residues" evidence="1">
    <location>
        <begin position="44"/>
        <end position="54"/>
    </location>
</feature>
<sequence length="387" mass="44315">MERGNRRLSLLLLLLLLLHPPPPLPSPPISSTPTPTNSNMPSSMQTIVRNSTDSYPPLKKGRGPTRGKGTDTIVQMSGKIKLDFNTESGRPKDSDKSAKFSNECGYLNRKFAPLQFEKWSAIPAMDTQPLVDRLLSKFDLDMSKTYITKYVHEIMGQHYRTYRYDLHQHFKQFETVEEARLHPPDDVTQEDWDYLCNLFSLEKFKKRATINSENREKLPFNHRGGSKPFAFHRQHNSMSVATGELQGEVELFRATRYNESKGWINDTAKSRYEEMRKLQEQSTQDGDTPISDLEITQRVLGKRSGYIRGLGYGSRLKRSTTTEFPNEETERLRQQITKLEEFKTTATTQLEELKAMIQTLMPQQTNTSNQPPPHSSSTSQPPPSPSS</sequence>
<name>A0ABY9CD30_VITVI</name>
<dbReference type="Pfam" id="PF03004">
    <property type="entry name" value="Transposase_24"/>
    <property type="match status" value="1"/>
</dbReference>
<protein>
    <recommendedName>
        <fullName evidence="5">Transposase, Ptta/En/Spm, plant</fullName>
    </recommendedName>
</protein>
<organism evidence="3 4">
    <name type="scientific">Vitis vinifera</name>
    <name type="common">Grape</name>
    <dbReference type="NCBI Taxonomy" id="29760"/>
    <lineage>
        <taxon>Eukaryota</taxon>
        <taxon>Viridiplantae</taxon>
        <taxon>Streptophyta</taxon>
        <taxon>Embryophyta</taxon>
        <taxon>Tracheophyta</taxon>
        <taxon>Spermatophyta</taxon>
        <taxon>Magnoliopsida</taxon>
        <taxon>eudicotyledons</taxon>
        <taxon>Gunneridae</taxon>
        <taxon>Pentapetalae</taxon>
        <taxon>rosids</taxon>
        <taxon>Vitales</taxon>
        <taxon>Vitaceae</taxon>
        <taxon>Viteae</taxon>
        <taxon>Vitis</taxon>
    </lineage>
</organism>
<evidence type="ECO:0000313" key="3">
    <source>
        <dbReference type="EMBL" id="WJZ92649.1"/>
    </source>
</evidence>
<feature type="compositionally biased region" description="Pro residues" evidence="1">
    <location>
        <begin position="370"/>
        <end position="387"/>
    </location>
</feature>
<accession>A0ABY9CD30</accession>
<feature type="compositionally biased region" description="Low complexity" evidence="1">
    <location>
        <begin position="31"/>
        <end position="43"/>
    </location>
</feature>
<feature type="region of interest" description="Disordered" evidence="1">
    <location>
        <begin position="359"/>
        <end position="387"/>
    </location>
</feature>
<feature type="chain" id="PRO_5047431078" description="Transposase, Ptta/En/Spm, plant" evidence="2">
    <location>
        <begin position="26"/>
        <end position="387"/>
    </location>
</feature>
<dbReference type="PANTHER" id="PTHR33499:SF11">
    <property type="entry name" value="NO APICAL MERISTEM-ASSOCIATED C-TERMINAL DOMAIN-CONTAINING PROTEIN"/>
    <property type="match status" value="1"/>
</dbReference>
<evidence type="ECO:0008006" key="5">
    <source>
        <dbReference type="Google" id="ProtNLM"/>
    </source>
</evidence>
<keyword evidence="4" id="KW-1185">Reference proteome</keyword>
<evidence type="ECO:0000256" key="1">
    <source>
        <dbReference type="SAM" id="MobiDB-lite"/>
    </source>
</evidence>
<evidence type="ECO:0000256" key="2">
    <source>
        <dbReference type="SAM" id="SignalP"/>
    </source>
</evidence>